<name>A0A2J6Q7H5_9HELO</name>
<protein>
    <submittedName>
        <fullName evidence="1">Uncharacterized protein</fullName>
    </submittedName>
</protein>
<reference evidence="1 2" key="1">
    <citation type="submission" date="2016-05" db="EMBL/GenBank/DDBJ databases">
        <title>A degradative enzymes factory behind the ericoid mycorrhizal symbiosis.</title>
        <authorList>
            <consortium name="DOE Joint Genome Institute"/>
            <person name="Martino E."/>
            <person name="Morin E."/>
            <person name="Grelet G."/>
            <person name="Kuo A."/>
            <person name="Kohler A."/>
            <person name="Daghino S."/>
            <person name="Barry K."/>
            <person name="Choi C."/>
            <person name="Cichocki N."/>
            <person name="Clum A."/>
            <person name="Copeland A."/>
            <person name="Hainaut M."/>
            <person name="Haridas S."/>
            <person name="Labutti K."/>
            <person name="Lindquist E."/>
            <person name="Lipzen A."/>
            <person name="Khouja H.-R."/>
            <person name="Murat C."/>
            <person name="Ohm R."/>
            <person name="Olson A."/>
            <person name="Spatafora J."/>
            <person name="Veneault-Fourrey C."/>
            <person name="Henrissat B."/>
            <person name="Grigoriev I."/>
            <person name="Martin F."/>
            <person name="Perotto S."/>
        </authorList>
    </citation>
    <scope>NUCLEOTIDE SEQUENCE [LARGE SCALE GENOMIC DNA]</scope>
    <source>
        <strain evidence="1 2">UAMH 7357</strain>
    </source>
</reference>
<dbReference type="EMBL" id="KZ613478">
    <property type="protein sequence ID" value="PMD22226.1"/>
    <property type="molecule type" value="Genomic_DNA"/>
</dbReference>
<organism evidence="1 2">
    <name type="scientific">Hyaloscypha hepaticicola</name>
    <dbReference type="NCBI Taxonomy" id="2082293"/>
    <lineage>
        <taxon>Eukaryota</taxon>
        <taxon>Fungi</taxon>
        <taxon>Dikarya</taxon>
        <taxon>Ascomycota</taxon>
        <taxon>Pezizomycotina</taxon>
        <taxon>Leotiomycetes</taxon>
        <taxon>Helotiales</taxon>
        <taxon>Hyaloscyphaceae</taxon>
        <taxon>Hyaloscypha</taxon>
    </lineage>
</organism>
<evidence type="ECO:0000313" key="2">
    <source>
        <dbReference type="Proteomes" id="UP000235672"/>
    </source>
</evidence>
<dbReference type="Proteomes" id="UP000235672">
    <property type="component" value="Unassembled WGS sequence"/>
</dbReference>
<dbReference type="AlphaFoldDB" id="A0A2J6Q7H5"/>
<proteinExistence type="predicted"/>
<accession>A0A2J6Q7H5</accession>
<gene>
    <name evidence="1" type="ORF">NA56DRAFT_702580</name>
</gene>
<keyword evidence="2" id="KW-1185">Reference proteome</keyword>
<dbReference type="OrthoDB" id="5338512at2759"/>
<sequence>MDTTCWQYYPSLPSRRIKLYRRQINTVRYTITECNLGGALKTTVLSAILPRCGTGCCPFGFTRNSSGNCVMNANQDIFDDSSSKYIFFDFCSNYCLDFYLDLCFKSGN</sequence>
<evidence type="ECO:0000313" key="1">
    <source>
        <dbReference type="EMBL" id="PMD22226.1"/>
    </source>
</evidence>